<comment type="caution">
    <text evidence="1">The sequence shown here is derived from an EMBL/GenBank/DDBJ whole genome shotgun (WGS) entry which is preliminary data.</text>
</comment>
<sequence length="88" mass="10003">MAANFELPQFELPEESRRWSKAGQGRLRKRRGNFRICNGLMAASRFRATELDLVREQKSPALAGLFVEMEMVHQSASIASAMRAMACW</sequence>
<protein>
    <submittedName>
        <fullName evidence="1">Uncharacterized protein</fullName>
    </submittedName>
</protein>
<reference evidence="1 2" key="2">
    <citation type="submission" date="2018-07" db="EMBL/GenBank/DDBJ databases">
        <title>Diversity of Mesorhizobium strains in Brazil.</title>
        <authorList>
            <person name="Helene L.C.F."/>
            <person name="Dall'Agnol R."/>
            <person name="Delamuta J.R.M."/>
            <person name="Hungria M."/>
        </authorList>
    </citation>
    <scope>NUCLEOTIDE SEQUENCE [LARGE SCALE GENOMIC DNA]</scope>
    <source>
        <strain evidence="1 2">CNPSo 3140</strain>
    </source>
</reference>
<gene>
    <name evidence="1" type="ORF">DPM35_18620</name>
</gene>
<name>A0A330GYF1_9HYPH</name>
<keyword evidence="2" id="KW-1185">Reference proteome</keyword>
<dbReference type="AlphaFoldDB" id="A0A330GYF1"/>
<organism evidence="1 2">
    <name type="scientific">Mesorhizobium atlanticum</name>
    <dbReference type="NCBI Taxonomy" id="2233532"/>
    <lineage>
        <taxon>Bacteria</taxon>
        <taxon>Pseudomonadati</taxon>
        <taxon>Pseudomonadota</taxon>
        <taxon>Alphaproteobacteria</taxon>
        <taxon>Hyphomicrobiales</taxon>
        <taxon>Phyllobacteriaceae</taxon>
        <taxon>Mesorhizobium</taxon>
    </lineage>
</organism>
<accession>A0A330GYF1</accession>
<dbReference type="Proteomes" id="UP000251956">
    <property type="component" value="Unassembled WGS sequence"/>
</dbReference>
<dbReference type="EMBL" id="QMBQ01000005">
    <property type="protein sequence ID" value="RAZ74944.1"/>
    <property type="molecule type" value="Genomic_DNA"/>
</dbReference>
<evidence type="ECO:0000313" key="2">
    <source>
        <dbReference type="Proteomes" id="UP000251956"/>
    </source>
</evidence>
<proteinExistence type="predicted"/>
<evidence type="ECO:0000313" key="1">
    <source>
        <dbReference type="EMBL" id="RAZ74944.1"/>
    </source>
</evidence>
<reference evidence="2" key="1">
    <citation type="submission" date="2018-06" db="EMBL/GenBank/DDBJ databases">
        <authorList>
            <person name="Helene L.C."/>
            <person name="Dall'Agnol R."/>
            <person name="Delamuta J.R."/>
            <person name="Hungria M."/>
        </authorList>
    </citation>
    <scope>NUCLEOTIDE SEQUENCE [LARGE SCALE GENOMIC DNA]</scope>
    <source>
        <strain evidence="2">CNPSo 3140</strain>
    </source>
</reference>